<gene>
    <name evidence="1" type="ORF">L1987_66072</name>
</gene>
<evidence type="ECO:0000313" key="2">
    <source>
        <dbReference type="Proteomes" id="UP001056120"/>
    </source>
</evidence>
<sequence length="89" mass="10079">MRAVVCVCVVREAFSALATVGTPNEEEGSNNLFGKWKGCGEEGYNCTSNSDTNALPCKVRTRVMIEQTPMWMHRWHVYCISFRAGGYYY</sequence>
<reference evidence="1 2" key="2">
    <citation type="journal article" date="2022" name="Mol. Ecol. Resour.">
        <title>The genomes of chicory, endive, great burdock and yacon provide insights into Asteraceae paleo-polyploidization history and plant inulin production.</title>
        <authorList>
            <person name="Fan W."/>
            <person name="Wang S."/>
            <person name="Wang H."/>
            <person name="Wang A."/>
            <person name="Jiang F."/>
            <person name="Liu H."/>
            <person name="Zhao H."/>
            <person name="Xu D."/>
            <person name="Zhang Y."/>
        </authorList>
    </citation>
    <scope>NUCLEOTIDE SEQUENCE [LARGE SCALE GENOMIC DNA]</scope>
    <source>
        <strain evidence="2">cv. Yunnan</strain>
        <tissue evidence="1">Leaves</tissue>
    </source>
</reference>
<evidence type="ECO:0000313" key="1">
    <source>
        <dbReference type="EMBL" id="KAI3726275.1"/>
    </source>
</evidence>
<comment type="caution">
    <text evidence="1">The sequence shown here is derived from an EMBL/GenBank/DDBJ whole genome shotgun (WGS) entry which is preliminary data.</text>
</comment>
<name>A0ACB9BW99_9ASTR</name>
<organism evidence="1 2">
    <name type="scientific">Smallanthus sonchifolius</name>
    <dbReference type="NCBI Taxonomy" id="185202"/>
    <lineage>
        <taxon>Eukaryota</taxon>
        <taxon>Viridiplantae</taxon>
        <taxon>Streptophyta</taxon>
        <taxon>Embryophyta</taxon>
        <taxon>Tracheophyta</taxon>
        <taxon>Spermatophyta</taxon>
        <taxon>Magnoliopsida</taxon>
        <taxon>eudicotyledons</taxon>
        <taxon>Gunneridae</taxon>
        <taxon>Pentapetalae</taxon>
        <taxon>asterids</taxon>
        <taxon>campanulids</taxon>
        <taxon>Asterales</taxon>
        <taxon>Asteraceae</taxon>
        <taxon>Asteroideae</taxon>
        <taxon>Heliantheae alliance</taxon>
        <taxon>Millerieae</taxon>
        <taxon>Smallanthus</taxon>
    </lineage>
</organism>
<dbReference type="EMBL" id="CM042039">
    <property type="protein sequence ID" value="KAI3726275.1"/>
    <property type="molecule type" value="Genomic_DNA"/>
</dbReference>
<reference evidence="2" key="1">
    <citation type="journal article" date="2022" name="Mol. Ecol. Resour.">
        <title>The genomes of chicory, endive, great burdock and yacon provide insights into Asteraceae palaeo-polyploidization history and plant inulin production.</title>
        <authorList>
            <person name="Fan W."/>
            <person name="Wang S."/>
            <person name="Wang H."/>
            <person name="Wang A."/>
            <person name="Jiang F."/>
            <person name="Liu H."/>
            <person name="Zhao H."/>
            <person name="Xu D."/>
            <person name="Zhang Y."/>
        </authorList>
    </citation>
    <scope>NUCLEOTIDE SEQUENCE [LARGE SCALE GENOMIC DNA]</scope>
    <source>
        <strain evidence="2">cv. Yunnan</strain>
    </source>
</reference>
<proteinExistence type="predicted"/>
<keyword evidence="2" id="KW-1185">Reference proteome</keyword>
<accession>A0ACB9BW99</accession>
<protein>
    <submittedName>
        <fullName evidence="1">Uncharacterized protein</fullName>
    </submittedName>
</protein>
<dbReference type="Proteomes" id="UP001056120">
    <property type="component" value="Linkage Group LG22"/>
</dbReference>